<dbReference type="EnsemblPlants" id="PNT67988">
    <property type="protein sequence ID" value="PNT67988"/>
    <property type="gene ID" value="BRADI_3g34628v3"/>
</dbReference>
<evidence type="ECO:0000313" key="2">
    <source>
        <dbReference type="EMBL" id="PNT67988.1"/>
    </source>
</evidence>
<dbReference type="SUPFAM" id="SSF55874">
    <property type="entry name" value="ATPase domain of HSP90 chaperone/DNA topoisomerase II/histidine kinase"/>
    <property type="match status" value="1"/>
</dbReference>
<dbReference type="STRING" id="15368.A0A2K2D130"/>
<organism evidence="2">
    <name type="scientific">Brachypodium distachyon</name>
    <name type="common">Purple false brome</name>
    <name type="synonym">Trachynia distachya</name>
    <dbReference type="NCBI Taxonomy" id="15368"/>
    <lineage>
        <taxon>Eukaryota</taxon>
        <taxon>Viridiplantae</taxon>
        <taxon>Streptophyta</taxon>
        <taxon>Embryophyta</taxon>
        <taxon>Tracheophyta</taxon>
        <taxon>Spermatophyta</taxon>
        <taxon>Magnoliopsida</taxon>
        <taxon>Liliopsida</taxon>
        <taxon>Poales</taxon>
        <taxon>Poaceae</taxon>
        <taxon>BOP clade</taxon>
        <taxon>Pooideae</taxon>
        <taxon>Stipodae</taxon>
        <taxon>Brachypodieae</taxon>
        <taxon>Brachypodium</taxon>
    </lineage>
</organism>
<reference evidence="3" key="3">
    <citation type="submission" date="2018-08" db="UniProtKB">
        <authorList>
            <consortium name="EnsemblPlants"/>
        </authorList>
    </citation>
    <scope>IDENTIFICATION</scope>
    <source>
        <strain evidence="3">cv. Bd21</strain>
    </source>
</reference>
<protein>
    <submittedName>
        <fullName evidence="2 3">Uncharacterized protein</fullName>
    </submittedName>
</protein>
<accession>A0A2K2D130</accession>
<keyword evidence="4" id="KW-1185">Reference proteome</keyword>
<proteinExistence type="predicted"/>
<evidence type="ECO:0000313" key="3">
    <source>
        <dbReference type="EnsemblPlants" id="PNT67988"/>
    </source>
</evidence>
<dbReference type="Pfam" id="PF13589">
    <property type="entry name" value="HATPase_c_3"/>
    <property type="match status" value="1"/>
</dbReference>
<dbReference type="Gramene" id="PNT67988">
    <property type="protein sequence ID" value="PNT67988"/>
    <property type="gene ID" value="BRADI_3g34628v3"/>
</dbReference>
<dbReference type="ExpressionAtlas" id="A0A2K2D130">
    <property type="expression patterns" value="baseline and differential"/>
</dbReference>
<evidence type="ECO:0000256" key="1">
    <source>
        <dbReference type="SAM" id="MobiDB-lite"/>
    </source>
</evidence>
<reference evidence="2 3" key="1">
    <citation type="journal article" date="2010" name="Nature">
        <title>Genome sequencing and analysis of the model grass Brachypodium distachyon.</title>
        <authorList>
            <consortium name="International Brachypodium Initiative"/>
        </authorList>
    </citation>
    <scope>NUCLEOTIDE SEQUENCE [LARGE SCALE GENOMIC DNA]</scope>
    <source>
        <strain evidence="2 3">Bd21</strain>
    </source>
</reference>
<dbReference type="EMBL" id="CM000882">
    <property type="protein sequence ID" value="PNT67988.1"/>
    <property type="molecule type" value="Genomic_DNA"/>
</dbReference>
<reference evidence="2" key="2">
    <citation type="submission" date="2017-06" db="EMBL/GenBank/DDBJ databases">
        <title>WGS assembly of Brachypodium distachyon.</title>
        <authorList>
            <consortium name="The International Brachypodium Initiative"/>
            <person name="Lucas S."/>
            <person name="Harmon-Smith M."/>
            <person name="Lail K."/>
            <person name="Tice H."/>
            <person name="Grimwood J."/>
            <person name="Bruce D."/>
            <person name="Barry K."/>
            <person name="Shu S."/>
            <person name="Lindquist E."/>
            <person name="Wang M."/>
            <person name="Pitluck S."/>
            <person name="Vogel J.P."/>
            <person name="Garvin D.F."/>
            <person name="Mockler T.C."/>
            <person name="Schmutz J."/>
            <person name="Rokhsar D."/>
            <person name="Bevan M.W."/>
        </authorList>
    </citation>
    <scope>NUCLEOTIDE SEQUENCE</scope>
    <source>
        <strain evidence="2">Bd21</strain>
    </source>
</reference>
<dbReference type="InParanoid" id="A0A2K2D130"/>
<dbReference type="PANTHER" id="PTHR33566">
    <property type="entry name" value="EN/SPM-LIKE TRANSPOSON-RELATED"/>
    <property type="match status" value="1"/>
</dbReference>
<feature type="compositionally biased region" description="Basic residues" evidence="1">
    <location>
        <begin position="1469"/>
        <end position="1478"/>
    </location>
</feature>
<gene>
    <name evidence="2" type="ORF">BRADI_3g34628v3</name>
</gene>
<dbReference type="InterPro" id="IPR036890">
    <property type="entry name" value="HATPase_C_sf"/>
</dbReference>
<evidence type="ECO:0000313" key="4">
    <source>
        <dbReference type="Proteomes" id="UP000008810"/>
    </source>
</evidence>
<dbReference type="OrthoDB" id="621609at2759"/>
<feature type="region of interest" description="Disordered" evidence="1">
    <location>
        <begin position="1466"/>
        <end position="1514"/>
    </location>
</feature>
<dbReference type="Proteomes" id="UP000008810">
    <property type="component" value="Chromosome 3"/>
</dbReference>
<dbReference type="Gene3D" id="3.30.565.10">
    <property type="entry name" value="Histidine kinase-like ATPase, C-terminal domain"/>
    <property type="match status" value="1"/>
</dbReference>
<sequence>MASSGSRKWALVKHEHCRFESKVYRFQILLPNGMSTSLRLSDPGEEMWIQDFIQHIRMEVDNAPQDGVGRREVGWNCEIYLKDLHDRKITEKVNFSDFLNKSINILTLHNMWDLTPPTEMLQELPAEYSIESALADLVDNSLQAVWSNGKQERKLIRITIDKEKMVIMDTGRGMDGSDENSISKWGTIGSSNHRVFRNKGIGGEAPYLVPFFGMFGYGGTIASMHLGRTAIVSSKTKESRKVFTLHLPREALLKKSSSKLSWKTAGGFRDPSKEELTLSPHQSFTQYDEDNGSMNTRTPVNGVNLAEIQESEVALTNLYSSNGPDFILHVKFSCSSTIAASVEAHARVKCAYFPIVKQKCPGAKENFDKFSRVSIRRLGRLLPDARWGPLPFMEPKQTKGKKAEFFKRCCKRLKCFVDTDAGFYPTFSKTDLAQHNHFTKALRFLGCSSSNDRSVEEVNIDIRKGGRSLGCKQLEKQYHDWIKEMHDKYDVEMDGGDDEHTVIINPTNKERLGISKDVKVIRVYNSVSRKGKTWRRGDHLKIQPGVMARMKTNFYALKNNFYATLEFVVVEGLAGDVCGEARLICRSIEFSDVQGCLLEEGQDGMNLDIQECVSFPCQIMDDNSWSQFLKKKKEKAPACIEVLKNLEGDALAIGGDLPFEEVVMAGYQHPCEIVAVIRPQIYTANCSSTLDNRYIVKDDELEMIMEINHLPGSEDHLDAKLVDRVFKKPSSHNIINGLYIFPLSKYSSIFTKSVKTYVNIIPCITSTKATTLRITHNLYHAHFLSSTELAMSYFLRNKAKLGMPVRCLVVRSTDFYGNEIPFLDVPKVVITILDGDDILAQVDDMKMELSSDSLTLNVMDFLFKTSKLDMIRPKCEAMLRISLSDNEISDVFPCKVKPGFASTVKMDMSLYFENNLTPGSVIDDVLLEVFDHCDNHVEEGTELVVTMVGLSFIDKHGPVRKVNSEGFVDLSGLLKVVNGFGSQACLMISRHEKKIFAKTFKIATRELTAVKVPQSCQAGTYLQNIIFKVFYSDGLIDEAIDGPLHTLSIRLNEAELVEGARYAFEHGRCVVSRLAVPREPGTVSFLAYHTHFPDLKTVFQLHVYACDLVRVNLEDEAGPIFSHPTSSVSSQNLLLPSQLVSYQSNNLAAYVEDVMGICSEEKLINFLDCQKKSLENEIFNRKDEIGPIVESCSGAKELTRHKIQESSGTAASVLCHLSSGKGYEPGKCFREDVIGIVALLGTVAHKKMSRMLSVYLGEDNMLAVVCMTRDAANYIEKYDTDGNVDVHFGIHREAANLGIPINRRFHTFCLDAIRPYEGDLFQNKQKNLALPFPHYETPKGFCGFAVNMIDISADNLNKITSSGHGLRETLFYSLFGELQVYETRNDMLQAIPYLKNGAISLDGGVIKGDGTWLLGDSDPEVTFPFVPNGPDALEDLQDLPLKIKIMLGKKAHLKAVEAKIRRVEESRQKSVRKRNKKERKVDEISGAMSQQPCGSQPVPLAIGLSRTNNWGAHR</sequence>
<feature type="compositionally biased region" description="Polar residues" evidence="1">
    <location>
        <begin position="1505"/>
        <end position="1514"/>
    </location>
</feature>
<name>A0A2K2D130_BRADI</name>
<dbReference type="PANTHER" id="PTHR33566:SF1">
    <property type="entry name" value="EN_SPM-LIKE TRANSPOSON-RELATED"/>
    <property type="match status" value="1"/>
</dbReference>